<gene>
    <name evidence="1" type="ORF">BCT49_01690</name>
</gene>
<dbReference type="Proteomes" id="UP000235406">
    <property type="component" value="Unassembled WGS sequence"/>
</dbReference>
<evidence type="ECO:0000313" key="2">
    <source>
        <dbReference type="Proteomes" id="UP000235406"/>
    </source>
</evidence>
<proteinExistence type="predicted"/>
<protein>
    <submittedName>
        <fullName evidence="1">Uncharacterized protein</fullName>
    </submittedName>
</protein>
<comment type="caution">
    <text evidence="1">The sequence shown here is derived from an EMBL/GenBank/DDBJ whole genome shotgun (WGS) entry which is preliminary data.</text>
</comment>
<reference evidence="2" key="1">
    <citation type="submission" date="2016-07" db="EMBL/GenBank/DDBJ databases">
        <title>Nontailed viruses are major unrecognized killers of bacteria in the ocean.</title>
        <authorList>
            <person name="Kauffman K."/>
            <person name="Hussain F."/>
            <person name="Yang J."/>
            <person name="Arevalo P."/>
            <person name="Brown J."/>
            <person name="Cutler M."/>
            <person name="Kelly L."/>
            <person name="Polz M.F."/>
        </authorList>
    </citation>
    <scope>NUCLEOTIDE SEQUENCE [LARGE SCALE GENOMIC DNA]</scope>
    <source>
        <strain evidence="2">10N.261.46.F8</strain>
    </source>
</reference>
<organism evidence="1 2">
    <name type="scientific">Vibrio lentus</name>
    <dbReference type="NCBI Taxonomy" id="136468"/>
    <lineage>
        <taxon>Bacteria</taxon>
        <taxon>Pseudomonadati</taxon>
        <taxon>Pseudomonadota</taxon>
        <taxon>Gammaproteobacteria</taxon>
        <taxon>Vibrionales</taxon>
        <taxon>Vibrionaceae</taxon>
        <taxon>Vibrio</taxon>
    </lineage>
</organism>
<dbReference type="AlphaFoldDB" id="A0A2N7KC68"/>
<evidence type="ECO:0000313" key="1">
    <source>
        <dbReference type="EMBL" id="PMM72918.1"/>
    </source>
</evidence>
<accession>A0A2N7KC68</accession>
<name>A0A2N7KC68_9VIBR</name>
<dbReference type="EMBL" id="MCZK01000090">
    <property type="protein sequence ID" value="PMM72918.1"/>
    <property type="molecule type" value="Genomic_DNA"/>
</dbReference>
<sequence>MAKPTKHPDAMTSVQINKGFQLYHLNVLKRWYEDDREGLVLELVQFSLDILVSSEGFTVAQIAKHCNCTL</sequence>